<reference evidence="1 2" key="1">
    <citation type="journal article" date="2002" name="Genome Res.">
        <title>The genome of Methanosarcina acetivorans reveals extensive metabolic and physiological diversity.</title>
        <authorList>
            <person name="Galagan J.E."/>
            <person name="Nusbaum C."/>
            <person name="Roy A."/>
            <person name="Endrizzi M.G."/>
            <person name="Macdonald P."/>
            <person name="FitzHugh W."/>
            <person name="Calvo S."/>
            <person name="Engels R."/>
            <person name="Smirnov S."/>
            <person name="Atnoor D."/>
            <person name="Brown A."/>
            <person name="Allen N."/>
            <person name="Naylor J."/>
            <person name="Stange-Thomann N."/>
            <person name="DeArellano K."/>
            <person name="Johnson R."/>
            <person name="Linton L."/>
            <person name="McEwan P."/>
            <person name="McKernan K."/>
            <person name="Talamas J."/>
            <person name="Tirrell A."/>
            <person name="Ye W."/>
            <person name="Zimmer A."/>
            <person name="Barber R.D."/>
            <person name="Cann I."/>
            <person name="Graham D.E."/>
            <person name="Grahame D.A."/>
            <person name="Guss A."/>
            <person name="Hedderich R."/>
            <person name="Ingram-Smith C."/>
            <person name="Kuettner C.H."/>
            <person name="Krzycki J.A."/>
            <person name="Leigh J.A."/>
            <person name="Li W."/>
            <person name="Liu J."/>
            <person name="Mukhopadhyay B."/>
            <person name="Reeve J.N."/>
            <person name="Smith K."/>
            <person name="Springer T.A."/>
            <person name="Umayam L.A."/>
            <person name="White O."/>
            <person name="White R.H."/>
            <person name="de Macario E.C."/>
            <person name="Ferry J.G."/>
            <person name="Jarrell K.F."/>
            <person name="Jing H."/>
            <person name="Macario A.J.L."/>
            <person name="Paulsen I."/>
            <person name="Pritchett M."/>
            <person name="Sowers K.R."/>
            <person name="Swanson R.V."/>
            <person name="Zinder S.H."/>
            <person name="Lander E."/>
            <person name="Metcalf W.W."/>
            <person name="Birren B."/>
        </authorList>
    </citation>
    <scope>NUCLEOTIDE SEQUENCE [LARGE SCALE GENOMIC DNA]</scope>
    <source>
        <strain evidence="2">ATCC 35395 / DSM 2834 / JCM 12185 / C2A</strain>
    </source>
</reference>
<dbReference type="AlphaFoldDB" id="Q8TLC4"/>
<dbReference type="STRING" id="188937.MA_3112"/>
<dbReference type="InParanoid" id="Q8TLC4"/>
<gene>
    <name evidence="1" type="ordered locus">MA_3112</name>
</gene>
<proteinExistence type="predicted"/>
<accession>Q8TLC4</accession>
<keyword evidence="2" id="KW-1185">Reference proteome</keyword>
<sequence>MFGKISNEYSEIEKSPIEFRMDFSPSVRRSFKHTHDSYLSQPAYLRKLFSGQYFMTRQPAHSVFQGKGEKNKFMKGD</sequence>
<evidence type="ECO:0000313" key="1">
    <source>
        <dbReference type="EMBL" id="AAM06485.1"/>
    </source>
</evidence>
<dbReference type="HOGENOM" id="CLU_2629682_0_0_2"/>
<dbReference type="EMBL" id="AE010299">
    <property type="protein sequence ID" value="AAM06485.1"/>
    <property type="molecule type" value="Genomic_DNA"/>
</dbReference>
<name>Q8TLC4_METAC</name>
<protein>
    <submittedName>
        <fullName evidence="1">Uncharacterized protein</fullName>
    </submittedName>
</protein>
<dbReference type="Proteomes" id="UP000002487">
    <property type="component" value="Chromosome"/>
</dbReference>
<organism evidence="1 2">
    <name type="scientific">Methanosarcina acetivorans (strain ATCC 35395 / DSM 2834 / JCM 12185 / C2A)</name>
    <dbReference type="NCBI Taxonomy" id="188937"/>
    <lineage>
        <taxon>Archaea</taxon>
        <taxon>Methanobacteriati</taxon>
        <taxon>Methanobacteriota</taxon>
        <taxon>Stenosarchaea group</taxon>
        <taxon>Methanomicrobia</taxon>
        <taxon>Methanosarcinales</taxon>
        <taxon>Methanosarcinaceae</taxon>
        <taxon>Methanosarcina</taxon>
    </lineage>
</organism>
<dbReference type="EnsemblBacteria" id="AAM06485">
    <property type="protein sequence ID" value="AAM06485"/>
    <property type="gene ID" value="MA_3112"/>
</dbReference>
<evidence type="ECO:0000313" key="2">
    <source>
        <dbReference type="Proteomes" id="UP000002487"/>
    </source>
</evidence>
<dbReference type="KEGG" id="mac:MA_3112"/>